<reference evidence="5 6" key="2">
    <citation type="submission" date="2024-07" db="EMBL/GenBank/DDBJ databases">
        <authorList>
            <person name="Akdeniz Z."/>
        </authorList>
    </citation>
    <scope>NUCLEOTIDE SEQUENCE [LARGE SCALE GENOMIC DNA]</scope>
</reference>
<dbReference type="GO" id="GO:0003677">
    <property type="term" value="F:DNA binding"/>
    <property type="evidence" value="ECO:0007669"/>
    <property type="project" value="InterPro"/>
</dbReference>
<name>A0AA86PBC6_9EUKA</name>
<evidence type="ECO:0000313" key="5">
    <source>
        <dbReference type="EMBL" id="CAL6097350.1"/>
    </source>
</evidence>
<comment type="caution">
    <text evidence="4">The sequence shown here is derived from an EMBL/GenBank/DDBJ whole genome shotgun (WGS) entry which is preliminary data.</text>
</comment>
<dbReference type="SUPFAM" id="SSF46689">
    <property type="entry name" value="Homeodomain-like"/>
    <property type="match status" value="1"/>
</dbReference>
<dbReference type="NCBIfam" id="TIGR01557">
    <property type="entry name" value="myb_SHAQKYF"/>
    <property type="match status" value="1"/>
</dbReference>
<evidence type="ECO:0000313" key="4">
    <source>
        <dbReference type="EMBL" id="CAI9933560.1"/>
    </source>
</evidence>
<evidence type="ECO:0000256" key="2">
    <source>
        <dbReference type="ARBA" id="ARBA00023163"/>
    </source>
</evidence>
<proteinExistence type="predicted"/>
<dbReference type="Gene3D" id="1.10.10.60">
    <property type="entry name" value="Homeodomain-like"/>
    <property type="match status" value="1"/>
</dbReference>
<evidence type="ECO:0000313" key="6">
    <source>
        <dbReference type="Proteomes" id="UP001642409"/>
    </source>
</evidence>
<dbReference type="AlphaFoldDB" id="A0AA86PBC6"/>
<dbReference type="Proteomes" id="UP001642409">
    <property type="component" value="Unassembled WGS sequence"/>
</dbReference>
<dbReference type="EMBL" id="CATOUU010000543">
    <property type="protein sequence ID" value="CAI9933560.1"/>
    <property type="molecule type" value="Genomic_DNA"/>
</dbReference>
<dbReference type="InterPro" id="IPR009057">
    <property type="entry name" value="Homeodomain-like_sf"/>
</dbReference>
<keyword evidence="1" id="KW-0805">Transcription regulation</keyword>
<evidence type="ECO:0000256" key="1">
    <source>
        <dbReference type="ARBA" id="ARBA00023015"/>
    </source>
</evidence>
<accession>A0AA86PBC6</accession>
<reference evidence="4" key="1">
    <citation type="submission" date="2023-06" db="EMBL/GenBank/DDBJ databases">
        <authorList>
            <person name="Kurt Z."/>
        </authorList>
    </citation>
    <scope>NUCLEOTIDE SEQUENCE</scope>
</reference>
<gene>
    <name evidence="4" type="ORF">HINF_LOCUS21205</name>
    <name evidence="5" type="ORF">HINF_LOCUS68900</name>
</gene>
<evidence type="ECO:0008006" key="7">
    <source>
        <dbReference type="Google" id="ProtNLM"/>
    </source>
</evidence>
<evidence type="ECO:0000256" key="3">
    <source>
        <dbReference type="ARBA" id="ARBA00023242"/>
    </source>
</evidence>
<keyword evidence="6" id="KW-1185">Reference proteome</keyword>
<protein>
    <recommendedName>
        <fullName evidence="7">Myb-like domain-containing protein</fullName>
    </recommendedName>
</protein>
<keyword evidence="2" id="KW-0804">Transcription</keyword>
<dbReference type="InterPro" id="IPR006447">
    <property type="entry name" value="Myb_dom_plants"/>
</dbReference>
<organism evidence="4">
    <name type="scientific">Hexamita inflata</name>
    <dbReference type="NCBI Taxonomy" id="28002"/>
    <lineage>
        <taxon>Eukaryota</taxon>
        <taxon>Metamonada</taxon>
        <taxon>Diplomonadida</taxon>
        <taxon>Hexamitidae</taxon>
        <taxon>Hexamitinae</taxon>
        <taxon>Hexamita</taxon>
    </lineage>
</organism>
<keyword evidence="3" id="KW-0539">Nucleus</keyword>
<sequence>MQYDIKLHDGKLFVNIENLLDYKDVIINQLHQIQENLKNQQQSQQRYKWNDELLKKFALEVTKFGIKTVKPKNIQWKFELEGLKNHQIGSHLQKYKLRIQQEYKLKSFDEFENWMILSEYHNDADVIAAAQKWNPTMYSKAQEKEIISEKDYNDDRLLEYYIPTYSNSIDSE</sequence>
<dbReference type="EMBL" id="CAXDID020000494">
    <property type="protein sequence ID" value="CAL6097350.1"/>
    <property type="molecule type" value="Genomic_DNA"/>
</dbReference>